<reference evidence="1 2" key="1">
    <citation type="journal article" date="2010" name="J. Bacteriol.">
        <title>Genome sequence of Lentisphaera araneosa HTCC2155T, the type species of the order Lentisphaerales in the phylum Lentisphaerae.</title>
        <authorList>
            <person name="Thrash J.C."/>
            <person name="Cho J.C."/>
            <person name="Vergin K.L."/>
            <person name="Morris R.M."/>
            <person name="Giovannoni S.J."/>
        </authorList>
    </citation>
    <scope>NUCLEOTIDE SEQUENCE [LARGE SCALE GENOMIC DNA]</scope>
    <source>
        <strain evidence="1 2">HTCC2155</strain>
    </source>
</reference>
<dbReference type="eggNOG" id="ENOG5032V8S">
    <property type="taxonomic scope" value="Bacteria"/>
</dbReference>
<proteinExistence type="predicted"/>
<evidence type="ECO:0008006" key="3">
    <source>
        <dbReference type="Google" id="ProtNLM"/>
    </source>
</evidence>
<dbReference type="Proteomes" id="UP000004947">
    <property type="component" value="Unassembled WGS sequence"/>
</dbReference>
<protein>
    <recommendedName>
        <fullName evidence="3">GIY-YIG domain-containing protein</fullName>
    </recommendedName>
</protein>
<sequence>MHTISKLDFSKKKRFSAWSNSHLPAVAAGVYAIWDNDELIYCGMSGRQIEKAIEQGKTKYGLVTRLNSHASGRLSGDQFCVYVANRLVIPQLNSNDLKKFATGEYKLDTMTKNYIHDHFEYQYVIVDSSSEAYDIESKARKGELFGVKPFLNPL</sequence>
<keyword evidence="2" id="KW-1185">Reference proteome</keyword>
<name>A6DRE4_9BACT</name>
<dbReference type="STRING" id="313628.LNTAR_15097"/>
<dbReference type="RefSeq" id="WP_007280416.1">
    <property type="nucleotide sequence ID" value="NZ_ABCK01000024.1"/>
</dbReference>
<accession>A6DRE4</accession>
<gene>
    <name evidence="1" type="ORF">LNTAR_15097</name>
</gene>
<dbReference type="AlphaFoldDB" id="A6DRE4"/>
<comment type="caution">
    <text evidence="1">The sequence shown here is derived from an EMBL/GenBank/DDBJ whole genome shotgun (WGS) entry which is preliminary data.</text>
</comment>
<organism evidence="1 2">
    <name type="scientific">Lentisphaera araneosa HTCC2155</name>
    <dbReference type="NCBI Taxonomy" id="313628"/>
    <lineage>
        <taxon>Bacteria</taxon>
        <taxon>Pseudomonadati</taxon>
        <taxon>Lentisphaerota</taxon>
        <taxon>Lentisphaeria</taxon>
        <taxon>Lentisphaerales</taxon>
        <taxon>Lentisphaeraceae</taxon>
        <taxon>Lentisphaera</taxon>
    </lineage>
</organism>
<dbReference type="EMBL" id="ABCK01000024">
    <property type="protein sequence ID" value="EDM25754.1"/>
    <property type="molecule type" value="Genomic_DNA"/>
</dbReference>
<evidence type="ECO:0000313" key="1">
    <source>
        <dbReference type="EMBL" id="EDM25754.1"/>
    </source>
</evidence>
<evidence type="ECO:0000313" key="2">
    <source>
        <dbReference type="Proteomes" id="UP000004947"/>
    </source>
</evidence>
<dbReference type="OrthoDB" id="7857067at2"/>